<dbReference type="RefSeq" id="WP_329129617.1">
    <property type="nucleotide sequence ID" value="NZ_CP108473.1"/>
</dbReference>
<gene>
    <name evidence="1" type="ORF">OG727_37215</name>
</gene>
<reference evidence="1" key="1">
    <citation type="submission" date="2022-10" db="EMBL/GenBank/DDBJ databases">
        <title>The complete genomes of actinobacterial strains from the NBC collection.</title>
        <authorList>
            <person name="Joergensen T.S."/>
            <person name="Alvarez Arevalo M."/>
            <person name="Sterndorff E.B."/>
            <person name="Faurdal D."/>
            <person name="Vuksanovic O."/>
            <person name="Mourched A.-S."/>
            <person name="Charusanti P."/>
            <person name="Shaw S."/>
            <person name="Blin K."/>
            <person name="Weber T."/>
        </authorList>
    </citation>
    <scope>NUCLEOTIDE SEQUENCE</scope>
    <source>
        <strain evidence="1">NBC_01256</strain>
    </source>
</reference>
<proteinExistence type="predicted"/>
<accession>A0ABZ1VXE4</accession>
<dbReference type="Proteomes" id="UP001432292">
    <property type="component" value="Chromosome"/>
</dbReference>
<evidence type="ECO:0000313" key="2">
    <source>
        <dbReference type="Proteomes" id="UP001432292"/>
    </source>
</evidence>
<protein>
    <submittedName>
        <fullName evidence="1">Uncharacterized protein</fullName>
    </submittedName>
</protein>
<organism evidence="1 2">
    <name type="scientific">Streptomyces caniferus</name>
    <dbReference type="NCBI Taxonomy" id="285557"/>
    <lineage>
        <taxon>Bacteria</taxon>
        <taxon>Bacillati</taxon>
        <taxon>Actinomycetota</taxon>
        <taxon>Actinomycetes</taxon>
        <taxon>Kitasatosporales</taxon>
        <taxon>Streptomycetaceae</taxon>
        <taxon>Streptomyces</taxon>
    </lineage>
</organism>
<keyword evidence="2" id="KW-1185">Reference proteome</keyword>
<name>A0ABZ1VXE4_9ACTN</name>
<dbReference type="EMBL" id="CP108473">
    <property type="protein sequence ID" value="WUS27475.1"/>
    <property type="molecule type" value="Genomic_DNA"/>
</dbReference>
<evidence type="ECO:0000313" key="1">
    <source>
        <dbReference type="EMBL" id="WUS27475.1"/>
    </source>
</evidence>
<sequence>MMVMQPVLEIFAADDFALWPVGEHESYGYLVLDGELTPAEVGTAVMRIADCNNFEPEEEHGPCPTDPLGAYLHGLLTTPNLFTAGGFRVTVRQLIIGGRSMPTCRRSLGDPPER</sequence>